<dbReference type="Proteomes" id="UP000597444">
    <property type="component" value="Unassembled WGS sequence"/>
</dbReference>
<gene>
    <name evidence="1" type="ORF">KSF_087490</name>
</gene>
<proteinExistence type="predicted"/>
<evidence type="ECO:0000313" key="2">
    <source>
        <dbReference type="Proteomes" id="UP000597444"/>
    </source>
</evidence>
<dbReference type="EMBL" id="BNJK01000002">
    <property type="protein sequence ID" value="GHO98701.1"/>
    <property type="molecule type" value="Genomic_DNA"/>
</dbReference>
<comment type="caution">
    <text evidence="1">The sequence shown here is derived from an EMBL/GenBank/DDBJ whole genome shotgun (WGS) entry which is preliminary data.</text>
</comment>
<sequence length="351" mass="39947">MSWNSFIVEMMEQLSPLYDHLSKQMEQDPDIMAFEALVQRHQPCPITFFAAVNALLLRDRQHPLAKYYPYMTDVAQPAHDAYPAFRHFCLMHQQELRAILPHFRLQTNEITRCANWLPALDMVFRWFGRKPISLVELGCSAGLNLLADHYSYRYRIAEGPGNEACIGNSSVEIACTLTGGLLPPLPTKMPVIAQRFGIDLFPIDIASPAHVRTLLGAIWPEERGRYVILKEAIAQAQQLPAVSILQGDAATCLPDIIEQIPQKQTTCILHSYALRQDDPSVLPRVEDVLKAASKERTISQISLEIEKDKWDKPRLELFIYRGGDLFFHRWLATCEVHGDSMCWRVPVEQLG</sequence>
<organism evidence="1 2">
    <name type="scientific">Reticulibacter mediterranei</name>
    <dbReference type="NCBI Taxonomy" id="2778369"/>
    <lineage>
        <taxon>Bacteria</taxon>
        <taxon>Bacillati</taxon>
        <taxon>Chloroflexota</taxon>
        <taxon>Ktedonobacteria</taxon>
        <taxon>Ktedonobacterales</taxon>
        <taxon>Reticulibacteraceae</taxon>
        <taxon>Reticulibacter</taxon>
    </lineage>
</organism>
<dbReference type="AlphaFoldDB" id="A0A8J3IZ52"/>
<dbReference type="Pfam" id="PF10094">
    <property type="entry name" value="DUF2332"/>
    <property type="match status" value="1"/>
</dbReference>
<evidence type="ECO:0008006" key="3">
    <source>
        <dbReference type="Google" id="ProtNLM"/>
    </source>
</evidence>
<accession>A0A8J3IZ52</accession>
<keyword evidence="2" id="KW-1185">Reference proteome</keyword>
<dbReference type="InterPro" id="IPR011200">
    <property type="entry name" value="UCP012608"/>
</dbReference>
<dbReference type="RefSeq" id="WP_220209402.1">
    <property type="nucleotide sequence ID" value="NZ_BNJK01000002.1"/>
</dbReference>
<protein>
    <recommendedName>
        <fullName evidence="3">DUF2332 domain-containing protein</fullName>
    </recommendedName>
</protein>
<reference evidence="1" key="1">
    <citation type="submission" date="2020-10" db="EMBL/GenBank/DDBJ databases">
        <title>Taxonomic study of unclassified bacteria belonging to the class Ktedonobacteria.</title>
        <authorList>
            <person name="Yabe S."/>
            <person name="Wang C.M."/>
            <person name="Zheng Y."/>
            <person name="Sakai Y."/>
            <person name="Cavaletti L."/>
            <person name="Monciardini P."/>
            <person name="Donadio S."/>
        </authorList>
    </citation>
    <scope>NUCLEOTIDE SEQUENCE</scope>
    <source>
        <strain evidence="1">ID150040</strain>
    </source>
</reference>
<evidence type="ECO:0000313" key="1">
    <source>
        <dbReference type="EMBL" id="GHO98701.1"/>
    </source>
</evidence>
<name>A0A8J3IZ52_9CHLR</name>